<organism evidence="1 2">
    <name type="scientific">Cetraspora pellucida</name>
    <dbReference type="NCBI Taxonomy" id="1433469"/>
    <lineage>
        <taxon>Eukaryota</taxon>
        <taxon>Fungi</taxon>
        <taxon>Fungi incertae sedis</taxon>
        <taxon>Mucoromycota</taxon>
        <taxon>Glomeromycotina</taxon>
        <taxon>Glomeromycetes</taxon>
        <taxon>Diversisporales</taxon>
        <taxon>Gigasporaceae</taxon>
        <taxon>Cetraspora</taxon>
    </lineage>
</organism>
<dbReference type="Proteomes" id="UP000789759">
    <property type="component" value="Unassembled WGS sequence"/>
</dbReference>
<protein>
    <submittedName>
        <fullName evidence="1">9894_t:CDS:1</fullName>
    </submittedName>
</protein>
<evidence type="ECO:0000313" key="2">
    <source>
        <dbReference type="Proteomes" id="UP000789759"/>
    </source>
</evidence>
<comment type="caution">
    <text evidence="1">The sequence shown here is derived from an EMBL/GenBank/DDBJ whole genome shotgun (WGS) entry which is preliminary data.</text>
</comment>
<dbReference type="AlphaFoldDB" id="A0A9N9CIB4"/>
<dbReference type="EMBL" id="CAJVQA010004538">
    <property type="protein sequence ID" value="CAG8601047.1"/>
    <property type="molecule type" value="Genomic_DNA"/>
</dbReference>
<name>A0A9N9CIB4_9GLOM</name>
<evidence type="ECO:0000313" key="1">
    <source>
        <dbReference type="EMBL" id="CAG8601047.1"/>
    </source>
</evidence>
<proteinExistence type="predicted"/>
<keyword evidence="2" id="KW-1185">Reference proteome</keyword>
<dbReference type="OrthoDB" id="2439441at2759"/>
<sequence>MPPRLIIVTSSRPTIIMPPRLAKVMPPRSAKLIPSRPIIGKIAIVYKTLLFHIYSKSEKIKHINDYLCSNILFKLDDSTYDSLEDDVYNVDEGRPLDNLSRKNLEREEKNDNNNYRNPAEWQEMLNQN</sequence>
<accession>A0A9N9CIB4</accession>
<gene>
    <name evidence="1" type="ORF">CPELLU_LOCUS6995</name>
</gene>
<reference evidence="1" key="1">
    <citation type="submission" date="2021-06" db="EMBL/GenBank/DDBJ databases">
        <authorList>
            <person name="Kallberg Y."/>
            <person name="Tangrot J."/>
            <person name="Rosling A."/>
        </authorList>
    </citation>
    <scope>NUCLEOTIDE SEQUENCE</scope>
    <source>
        <strain evidence="1">FL966</strain>
    </source>
</reference>